<evidence type="ECO:0008006" key="3">
    <source>
        <dbReference type="Google" id="ProtNLM"/>
    </source>
</evidence>
<organism evidence="1 2">
    <name type="scientific">Epilithonimonas ginsengisoli</name>
    <dbReference type="NCBI Taxonomy" id="1245592"/>
    <lineage>
        <taxon>Bacteria</taxon>
        <taxon>Pseudomonadati</taxon>
        <taxon>Bacteroidota</taxon>
        <taxon>Flavobacteriia</taxon>
        <taxon>Flavobacteriales</taxon>
        <taxon>Weeksellaceae</taxon>
        <taxon>Chryseobacterium group</taxon>
        <taxon>Epilithonimonas</taxon>
    </lineage>
</organism>
<dbReference type="EMBL" id="JAMXLT020000033">
    <property type="protein sequence ID" value="MDW8550492.1"/>
    <property type="molecule type" value="Genomic_DNA"/>
</dbReference>
<gene>
    <name evidence="1" type="ORF">NG800_016310</name>
</gene>
<comment type="caution">
    <text evidence="1">The sequence shown here is derived from an EMBL/GenBank/DDBJ whole genome shotgun (WGS) entry which is preliminary data.</text>
</comment>
<accession>A0ABU4JLD8</accession>
<keyword evidence="2" id="KW-1185">Reference proteome</keyword>
<dbReference type="RefSeq" id="WP_063969875.1">
    <property type="nucleotide sequence ID" value="NZ_JAMXLT020000033.1"/>
</dbReference>
<sequence>MKKIFIIVIAILISNNIFSQTYNFDYLIKYAMANHKNGYEKSNDQFVNSKELFYYGSFSPTLDKRAYNLIVYDYKSNLMHTFQIAKTDSPSDGSKYIYVSSGYLLPNQSLEKEQKAPVYTHTFLEDIPGGKRMILKKFKNAKAKKPDVEMTADFINIDTDLRAFSYVELFNTRADFVKLPDNENYYLRDAKWKVKDSNGEFHTNIYKIPLTLILDPKKIKLPKEKPKSAEEQIEEWKKSIVR</sequence>
<reference evidence="1 2" key="1">
    <citation type="submission" date="2023-11" db="EMBL/GenBank/DDBJ databases">
        <title>First isolation, identification, and characterization of non-pathogenic Epilithonimonas ginsengisoli isolated from diseased farmed rainbow trout (Oncorhynchus mykiss) in Chile.</title>
        <authorList>
            <person name="Miranda C.D."/>
            <person name="Irgang R."/>
            <person name="Concha C."/>
            <person name="Rojas R."/>
            <person name="Avendano R."/>
        </authorList>
    </citation>
    <scope>NUCLEOTIDE SEQUENCE [LARGE SCALE GENOMIC DNA]</scope>
    <source>
        <strain evidence="1 2">FP99</strain>
    </source>
</reference>
<protein>
    <recommendedName>
        <fullName evidence="3">GLPGLI family protein</fullName>
    </recommendedName>
</protein>
<proteinExistence type="predicted"/>
<dbReference type="Proteomes" id="UP001204439">
    <property type="component" value="Unassembled WGS sequence"/>
</dbReference>
<name>A0ABU4JLD8_9FLAO</name>
<evidence type="ECO:0000313" key="2">
    <source>
        <dbReference type="Proteomes" id="UP001204439"/>
    </source>
</evidence>
<evidence type="ECO:0000313" key="1">
    <source>
        <dbReference type="EMBL" id="MDW8550492.1"/>
    </source>
</evidence>